<protein>
    <submittedName>
        <fullName evidence="5">GntR family transcriptional regulator</fullName>
    </submittedName>
</protein>
<accession>A0ABN6EXY5</accession>
<name>A0ABN6EXY5_9BACT</name>
<dbReference type="InterPro" id="IPR011711">
    <property type="entry name" value="GntR_C"/>
</dbReference>
<dbReference type="Pfam" id="PF00392">
    <property type="entry name" value="GntR"/>
    <property type="match status" value="1"/>
</dbReference>
<dbReference type="SUPFAM" id="SSF46785">
    <property type="entry name" value="Winged helix' DNA-binding domain"/>
    <property type="match status" value="1"/>
</dbReference>
<dbReference type="PANTHER" id="PTHR43537:SF5">
    <property type="entry name" value="UXU OPERON TRANSCRIPTIONAL REGULATOR"/>
    <property type="match status" value="1"/>
</dbReference>
<dbReference type="Proteomes" id="UP001320148">
    <property type="component" value="Chromosome"/>
</dbReference>
<evidence type="ECO:0000256" key="1">
    <source>
        <dbReference type="ARBA" id="ARBA00023015"/>
    </source>
</evidence>
<dbReference type="CDD" id="cd07377">
    <property type="entry name" value="WHTH_GntR"/>
    <property type="match status" value="1"/>
</dbReference>
<dbReference type="InterPro" id="IPR036388">
    <property type="entry name" value="WH-like_DNA-bd_sf"/>
</dbReference>
<dbReference type="PRINTS" id="PR00035">
    <property type="entry name" value="HTHGNTR"/>
</dbReference>
<keyword evidence="2" id="KW-0238">DNA-binding</keyword>
<evidence type="ECO:0000259" key="4">
    <source>
        <dbReference type="PROSITE" id="PS50949"/>
    </source>
</evidence>
<dbReference type="InterPro" id="IPR008920">
    <property type="entry name" value="TF_FadR/GntR_C"/>
</dbReference>
<dbReference type="EMBL" id="AP024488">
    <property type="protein sequence ID" value="BCS94436.1"/>
    <property type="molecule type" value="Genomic_DNA"/>
</dbReference>
<organism evidence="5 6">
    <name type="scientific">Desulfoluna limicola</name>
    <dbReference type="NCBI Taxonomy" id="2810562"/>
    <lineage>
        <taxon>Bacteria</taxon>
        <taxon>Pseudomonadati</taxon>
        <taxon>Thermodesulfobacteriota</taxon>
        <taxon>Desulfobacteria</taxon>
        <taxon>Desulfobacterales</taxon>
        <taxon>Desulfolunaceae</taxon>
        <taxon>Desulfoluna</taxon>
    </lineage>
</organism>
<dbReference type="SUPFAM" id="SSF48008">
    <property type="entry name" value="GntR ligand-binding domain-like"/>
    <property type="match status" value="1"/>
</dbReference>
<dbReference type="Pfam" id="PF07729">
    <property type="entry name" value="FCD"/>
    <property type="match status" value="1"/>
</dbReference>
<dbReference type="PANTHER" id="PTHR43537">
    <property type="entry name" value="TRANSCRIPTIONAL REGULATOR, GNTR FAMILY"/>
    <property type="match status" value="1"/>
</dbReference>
<feature type="domain" description="HTH gntR-type" evidence="4">
    <location>
        <begin position="11"/>
        <end position="79"/>
    </location>
</feature>
<keyword evidence="3" id="KW-0804">Transcription</keyword>
<evidence type="ECO:0000313" key="5">
    <source>
        <dbReference type="EMBL" id="BCS94436.1"/>
    </source>
</evidence>
<proteinExistence type="predicted"/>
<dbReference type="InterPro" id="IPR000524">
    <property type="entry name" value="Tscrpt_reg_HTH_GntR"/>
</dbReference>
<dbReference type="Gene3D" id="1.10.10.10">
    <property type="entry name" value="Winged helix-like DNA-binding domain superfamily/Winged helix DNA-binding domain"/>
    <property type="match status" value="1"/>
</dbReference>
<dbReference type="SMART" id="SM00345">
    <property type="entry name" value="HTH_GNTR"/>
    <property type="match status" value="1"/>
</dbReference>
<keyword evidence="1" id="KW-0805">Transcription regulation</keyword>
<evidence type="ECO:0000256" key="2">
    <source>
        <dbReference type="ARBA" id="ARBA00023125"/>
    </source>
</evidence>
<dbReference type="InterPro" id="IPR036390">
    <property type="entry name" value="WH_DNA-bd_sf"/>
</dbReference>
<sequence length="240" mass="26517">MEYTSQKPKLKRLSVQVTDCLISMILSGELKPGDKLPPEPQLMELFGVGRSSVREAIGALELIGLLTVRPGDGTRLKSSSAMTESRALGLTLITMGRESVRDLVEARVDLEQSIAKFAAERATAEDIAEIKKQHANMIPSSSIGHDFIAADLGFHTAIANACHNPVLARFFFEIRQPVRHWMEQKYRFDWGREHVAAEHEAIMDAIEAHDVDAAQSAMRTHIKKAGEKLVAAILEVHGKD</sequence>
<dbReference type="Gene3D" id="1.20.120.530">
    <property type="entry name" value="GntR ligand-binding domain-like"/>
    <property type="match status" value="1"/>
</dbReference>
<evidence type="ECO:0000256" key="3">
    <source>
        <dbReference type="ARBA" id="ARBA00023163"/>
    </source>
</evidence>
<keyword evidence="6" id="KW-1185">Reference proteome</keyword>
<dbReference type="PROSITE" id="PS50949">
    <property type="entry name" value="HTH_GNTR"/>
    <property type="match status" value="1"/>
</dbReference>
<dbReference type="SMART" id="SM00895">
    <property type="entry name" value="FCD"/>
    <property type="match status" value="1"/>
</dbReference>
<reference evidence="5 6" key="1">
    <citation type="submission" date="2021-02" db="EMBL/GenBank/DDBJ databases">
        <title>Complete genome of Desulfoluna sp. strain ASN36.</title>
        <authorList>
            <person name="Takahashi A."/>
            <person name="Kojima H."/>
            <person name="Fukui M."/>
        </authorList>
    </citation>
    <scope>NUCLEOTIDE SEQUENCE [LARGE SCALE GENOMIC DNA]</scope>
    <source>
        <strain evidence="5 6">ASN36</strain>
    </source>
</reference>
<evidence type="ECO:0000313" key="6">
    <source>
        <dbReference type="Proteomes" id="UP001320148"/>
    </source>
</evidence>
<gene>
    <name evidence="5" type="ORF">DSLASN_00680</name>
</gene>